<gene>
    <name evidence="2" type="ORF">M2152_001540</name>
</gene>
<sequence>MASAPVPTDAPGQVDAGASAILAFVFALAPFGLRALEILSRFLFGRPSYEFPVFAMVLEWTNVVLNVTLGPLAVIFGVIAMRHPDATERQLRLAQVGLLVGAFGTLLTLIGIGVLVFG</sequence>
<accession>A0ABT6KPF9</accession>
<feature type="transmembrane region" description="Helical" evidence="1">
    <location>
        <begin position="57"/>
        <end position="81"/>
    </location>
</feature>
<evidence type="ECO:0000313" key="2">
    <source>
        <dbReference type="EMBL" id="MDH6181358.1"/>
    </source>
</evidence>
<comment type="caution">
    <text evidence="2">The sequence shown here is derived from an EMBL/GenBank/DDBJ whole genome shotgun (WGS) entry which is preliminary data.</text>
</comment>
<reference evidence="2 3" key="1">
    <citation type="submission" date="2023-04" db="EMBL/GenBank/DDBJ databases">
        <title>Genome Encyclopedia of Bacteria and Archaea VI: Functional Genomics of Type Strains.</title>
        <authorList>
            <person name="Whitman W."/>
        </authorList>
    </citation>
    <scope>NUCLEOTIDE SEQUENCE [LARGE SCALE GENOMIC DNA]</scope>
    <source>
        <strain evidence="2 3">SG_E_30_P1</strain>
    </source>
</reference>
<proteinExistence type="predicted"/>
<feature type="transmembrane region" description="Helical" evidence="1">
    <location>
        <begin position="93"/>
        <end position="117"/>
    </location>
</feature>
<feature type="transmembrane region" description="Helical" evidence="1">
    <location>
        <begin position="16"/>
        <end position="36"/>
    </location>
</feature>
<evidence type="ECO:0000313" key="3">
    <source>
        <dbReference type="Proteomes" id="UP001160142"/>
    </source>
</evidence>
<dbReference type="Proteomes" id="UP001160142">
    <property type="component" value="Unassembled WGS sequence"/>
</dbReference>
<dbReference type="EMBL" id="JARXVQ010000001">
    <property type="protein sequence ID" value="MDH6181358.1"/>
    <property type="molecule type" value="Genomic_DNA"/>
</dbReference>
<name>A0ABT6KPF9_9MICO</name>
<keyword evidence="1" id="KW-0812">Transmembrane</keyword>
<keyword evidence="1" id="KW-0472">Membrane</keyword>
<keyword evidence="3" id="KW-1185">Reference proteome</keyword>
<dbReference type="RefSeq" id="WP_322133675.1">
    <property type="nucleotide sequence ID" value="NZ_CP085036.1"/>
</dbReference>
<keyword evidence="1" id="KW-1133">Transmembrane helix</keyword>
<organism evidence="2 3">
    <name type="scientific">Antiquaquibacter oligotrophicus</name>
    <dbReference type="NCBI Taxonomy" id="2880260"/>
    <lineage>
        <taxon>Bacteria</taxon>
        <taxon>Bacillati</taxon>
        <taxon>Actinomycetota</taxon>
        <taxon>Actinomycetes</taxon>
        <taxon>Micrococcales</taxon>
        <taxon>Microbacteriaceae</taxon>
        <taxon>Antiquaquibacter</taxon>
    </lineage>
</organism>
<evidence type="ECO:0000256" key="1">
    <source>
        <dbReference type="SAM" id="Phobius"/>
    </source>
</evidence>
<protein>
    <submittedName>
        <fullName evidence="2">Uncharacterized protein</fullName>
    </submittedName>
</protein>